<dbReference type="InterPro" id="IPR013805">
    <property type="entry name" value="GrpE_CC"/>
</dbReference>
<evidence type="ECO:0000313" key="11">
    <source>
        <dbReference type="Proteomes" id="UP000823749"/>
    </source>
</evidence>
<dbReference type="GO" id="GO:0042803">
    <property type="term" value="F:protein homodimerization activity"/>
    <property type="evidence" value="ECO:0007669"/>
    <property type="project" value="InterPro"/>
</dbReference>
<evidence type="ECO:0000256" key="8">
    <source>
        <dbReference type="RuleBase" id="RU004478"/>
    </source>
</evidence>
<dbReference type="InterPro" id="IPR009012">
    <property type="entry name" value="GrpE_head"/>
</dbReference>
<keyword evidence="7" id="KW-0496">Mitochondrion</keyword>
<keyword evidence="11" id="KW-1185">Reference proteome</keyword>
<dbReference type="SUPFAM" id="SSF58014">
    <property type="entry name" value="Coiled-coil domain of nucleotide exchange factor GrpE"/>
    <property type="match status" value="1"/>
</dbReference>
<dbReference type="Gene3D" id="2.30.22.10">
    <property type="entry name" value="Head domain of nucleotide exchange factor GrpE"/>
    <property type="match status" value="1"/>
</dbReference>
<evidence type="ECO:0000256" key="3">
    <source>
        <dbReference type="ARBA" id="ARBA00011738"/>
    </source>
</evidence>
<dbReference type="PANTHER" id="PTHR21237">
    <property type="entry name" value="GRPE PROTEIN"/>
    <property type="match status" value="1"/>
</dbReference>
<evidence type="ECO:0000256" key="9">
    <source>
        <dbReference type="SAM" id="MobiDB-lite"/>
    </source>
</evidence>
<dbReference type="NCBIfam" id="NF010741">
    <property type="entry name" value="PRK14143.1"/>
    <property type="match status" value="1"/>
</dbReference>
<evidence type="ECO:0000256" key="6">
    <source>
        <dbReference type="ARBA" id="ARBA00023186"/>
    </source>
</evidence>
<dbReference type="CDD" id="cd00446">
    <property type="entry name" value="GrpE"/>
    <property type="match status" value="1"/>
</dbReference>
<dbReference type="GO" id="GO:0006457">
    <property type="term" value="P:protein folding"/>
    <property type="evidence" value="ECO:0007669"/>
    <property type="project" value="InterPro"/>
</dbReference>
<dbReference type="GO" id="GO:0009507">
    <property type="term" value="C:chloroplast"/>
    <property type="evidence" value="ECO:0007669"/>
    <property type="project" value="TreeGrafter"/>
</dbReference>
<dbReference type="PRINTS" id="PR00773">
    <property type="entry name" value="GRPEPROTEIN"/>
</dbReference>
<sequence length="335" mass="37252">MAMAVSLSNNFSLCSTPSPCVSFSHSASTPPSKTHKPQFHKTLVVALKPHLNRPHFILSKPPRVLGFNLSSLSPFNTNNCRPSFTSSLALQDSTFQTNDDEGQPNDLKLSESKADPRGTLSLKSLINVYKEALLDGNEKAISEVEAMICIAENEKNELVQKLSAMSAEIKSGNEKYIRLQADFDNFRKRTEKERLTIRGDAQGDVIESLLPMVDSFERAKQQIKPETEKEKKIDTSYQGIYKQFVEILRSLRVAVVPTVGKRFDPSVHEAIAREESQEFKEGFVSQELRRGFLLGDRLVRPAMVKVSTGPRKEKPTSATGKSTGQPTAVAGRDNR</sequence>
<proteinExistence type="inferred from homology"/>
<dbReference type="GO" id="GO:0051087">
    <property type="term" value="F:protein-folding chaperone binding"/>
    <property type="evidence" value="ECO:0007669"/>
    <property type="project" value="InterPro"/>
</dbReference>
<name>A0AAV6JWS4_9ERIC</name>
<feature type="region of interest" description="Disordered" evidence="9">
    <location>
        <begin position="305"/>
        <end position="335"/>
    </location>
</feature>
<dbReference type="EMBL" id="JACTNZ010000006">
    <property type="protein sequence ID" value="KAG5544591.1"/>
    <property type="molecule type" value="Genomic_DNA"/>
</dbReference>
<evidence type="ECO:0000256" key="4">
    <source>
        <dbReference type="ARBA" id="ARBA00022490"/>
    </source>
</evidence>
<comment type="similarity">
    <text evidence="2 8">Belongs to the GrpE family.</text>
</comment>
<keyword evidence="4" id="KW-0963">Cytoplasm</keyword>
<evidence type="ECO:0000256" key="7">
    <source>
        <dbReference type="RuleBase" id="RU000640"/>
    </source>
</evidence>
<feature type="region of interest" description="Disordered" evidence="9">
    <location>
        <begin position="95"/>
        <end position="114"/>
    </location>
</feature>
<dbReference type="AlphaFoldDB" id="A0AAV6JWS4"/>
<organism evidence="10 11">
    <name type="scientific">Rhododendron griersonianum</name>
    <dbReference type="NCBI Taxonomy" id="479676"/>
    <lineage>
        <taxon>Eukaryota</taxon>
        <taxon>Viridiplantae</taxon>
        <taxon>Streptophyta</taxon>
        <taxon>Embryophyta</taxon>
        <taxon>Tracheophyta</taxon>
        <taxon>Spermatophyta</taxon>
        <taxon>Magnoliopsida</taxon>
        <taxon>eudicotyledons</taxon>
        <taxon>Gunneridae</taxon>
        <taxon>Pentapetalae</taxon>
        <taxon>asterids</taxon>
        <taxon>Ericales</taxon>
        <taxon>Ericaceae</taxon>
        <taxon>Ericoideae</taxon>
        <taxon>Rhodoreae</taxon>
        <taxon>Rhododendron</taxon>
    </lineage>
</organism>
<dbReference type="GO" id="GO:0000774">
    <property type="term" value="F:adenyl-nucleotide exchange factor activity"/>
    <property type="evidence" value="ECO:0007669"/>
    <property type="project" value="InterPro"/>
</dbReference>
<dbReference type="Pfam" id="PF01025">
    <property type="entry name" value="GrpE"/>
    <property type="match status" value="1"/>
</dbReference>
<dbReference type="InterPro" id="IPR000740">
    <property type="entry name" value="GrpE"/>
</dbReference>
<reference evidence="10 11" key="1">
    <citation type="submission" date="2020-08" db="EMBL/GenBank/DDBJ databases">
        <title>Plant Genome Project.</title>
        <authorList>
            <person name="Zhang R.-G."/>
        </authorList>
    </citation>
    <scope>NUCLEOTIDE SEQUENCE [LARGE SCALE GENOMIC DNA]</scope>
    <source>
        <strain evidence="10">WSP0</strain>
        <tissue evidence="10">Leaf</tissue>
    </source>
</reference>
<dbReference type="HAMAP" id="MF_01151">
    <property type="entry name" value="GrpE"/>
    <property type="match status" value="1"/>
</dbReference>
<dbReference type="Proteomes" id="UP000823749">
    <property type="component" value="Chromosome 6"/>
</dbReference>
<evidence type="ECO:0000256" key="1">
    <source>
        <dbReference type="ARBA" id="ARBA00004496"/>
    </source>
</evidence>
<comment type="subcellular location">
    <subcellularLocation>
        <location evidence="1">Cytoplasm</location>
    </subcellularLocation>
    <subcellularLocation>
        <location evidence="7">Mitochondrion matrix</location>
    </subcellularLocation>
</comment>
<keyword evidence="6 7" id="KW-0143">Chaperone</keyword>
<dbReference type="FunFam" id="2.30.22.10:FF:000001">
    <property type="entry name" value="Protein GrpE"/>
    <property type="match status" value="1"/>
</dbReference>
<protein>
    <recommendedName>
        <fullName evidence="7">GrpE protein homolog</fullName>
    </recommendedName>
</protein>
<keyword evidence="5" id="KW-0346">Stress response</keyword>
<dbReference type="PANTHER" id="PTHR21237:SF40">
    <property type="entry name" value="CELL CYCLE AND APOPTOSIS REGULATOR PROTEIN 2"/>
    <property type="match status" value="1"/>
</dbReference>
<dbReference type="GO" id="GO:0051082">
    <property type="term" value="F:unfolded protein binding"/>
    <property type="evidence" value="ECO:0007669"/>
    <property type="project" value="TreeGrafter"/>
</dbReference>
<comment type="subunit">
    <text evidence="3">Homodimer.</text>
</comment>
<evidence type="ECO:0000256" key="5">
    <source>
        <dbReference type="ARBA" id="ARBA00023016"/>
    </source>
</evidence>
<accession>A0AAV6JWS4</accession>
<feature type="compositionally biased region" description="Polar residues" evidence="9">
    <location>
        <begin position="316"/>
        <end position="326"/>
    </location>
</feature>
<evidence type="ECO:0000313" key="10">
    <source>
        <dbReference type="EMBL" id="KAG5544592.1"/>
    </source>
</evidence>
<dbReference type="Gene3D" id="3.90.20.20">
    <property type="match status" value="1"/>
</dbReference>
<dbReference type="SUPFAM" id="SSF51064">
    <property type="entry name" value="Head domain of nucleotide exchange factor GrpE"/>
    <property type="match status" value="1"/>
</dbReference>
<evidence type="ECO:0000256" key="2">
    <source>
        <dbReference type="ARBA" id="ARBA00009054"/>
    </source>
</evidence>
<dbReference type="GO" id="GO:0005759">
    <property type="term" value="C:mitochondrial matrix"/>
    <property type="evidence" value="ECO:0007669"/>
    <property type="project" value="UniProtKB-SubCell"/>
</dbReference>
<dbReference type="PROSITE" id="PS01071">
    <property type="entry name" value="GRPE"/>
    <property type="match status" value="1"/>
</dbReference>
<dbReference type="EMBL" id="JACTNZ010000006">
    <property type="protein sequence ID" value="KAG5544592.1"/>
    <property type="molecule type" value="Genomic_DNA"/>
</dbReference>
<comment type="function">
    <text evidence="7">Essential component of the PAM complex, a complex required for the translocation of transit peptide-containing proteins from the inner membrane into the mitochondrial matrix in an ATP-dependent manner.</text>
</comment>
<gene>
    <name evidence="10" type="ORF">RHGRI_017128</name>
</gene>
<comment type="caution">
    <text evidence="10">The sequence shown here is derived from an EMBL/GenBank/DDBJ whole genome shotgun (WGS) entry which is preliminary data.</text>
</comment>